<dbReference type="SUPFAM" id="SSF48317">
    <property type="entry name" value="Acid phosphatase/Vanadium-dependent haloperoxidase"/>
    <property type="match status" value="1"/>
</dbReference>
<keyword evidence="2" id="KW-0472">Membrane</keyword>
<feature type="transmembrane region" description="Helical" evidence="2">
    <location>
        <begin position="217"/>
        <end position="239"/>
    </location>
</feature>
<dbReference type="InterPro" id="IPR000326">
    <property type="entry name" value="PAP2/HPO"/>
</dbReference>
<organism evidence="4 5">
    <name type="scientific">Rothia koreensis</name>
    <dbReference type="NCBI Taxonomy" id="592378"/>
    <lineage>
        <taxon>Bacteria</taxon>
        <taxon>Bacillati</taxon>
        <taxon>Actinomycetota</taxon>
        <taxon>Actinomycetes</taxon>
        <taxon>Micrococcales</taxon>
        <taxon>Micrococcaceae</taxon>
        <taxon>Rothia</taxon>
    </lineage>
</organism>
<keyword evidence="2" id="KW-1133">Transmembrane helix</keyword>
<feature type="transmembrane region" description="Helical" evidence="2">
    <location>
        <begin position="164"/>
        <end position="183"/>
    </location>
</feature>
<dbReference type="AlphaFoldDB" id="A0A7K1LF05"/>
<dbReference type="Pfam" id="PF01569">
    <property type="entry name" value="PAP2"/>
    <property type="match status" value="1"/>
</dbReference>
<dbReference type="InterPro" id="IPR036938">
    <property type="entry name" value="PAP2/HPO_sf"/>
</dbReference>
<evidence type="ECO:0000256" key="2">
    <source>
        <dbReference type="SAM" id="Phobius"/>
    </source>
</evidence>
<gene>
    <name evidence="4" type="ORF">GMA10_00375</name>
</gene>
<feature type="compositionally biased region" description="Basic and acidic residues" evidence="1">
    <location>
        <begin position="18"/>
        <end position="27"/>
    </location>
</feature>
<evidence type="ECO:0000313" key="5">
    <source>
        <dbReference type="Proteomes" id="UP000462152"/>
    </source>
</evidence>
<protein>
    <submittedName>
        <fullName evidence="4">Phosphatase PAP2 family protein</fullName>
    </submittedName>
</protein>
<keyword evidence="2" id="KW-0812">Transmembrane</keyword>
<reference evidence="4 5" key="1">
    <citation type="submission" date="2019-12" db="EMBL/GenBank/DDBJ databases">
        <authorList>
            <person name="Li J."/>
            <person name="Shi Y."/>
            <person name="Xu G."/>
            <person name="Xiao D."/>
            <person name="Ran X."/>
        </authorList>
    </citation>
    <scope>NUCLEOTIDE SEQUENCE [LARGE SCALE GENOMIC DNA]</scope>
    <source>
        <strain evidence="4 5">JCM 15915</strain>
    </source>
</reference>
<dbReference type="SMART" id="SM00014">
    <property type="entry name" value="acidPPc"/>
    <property type="match status" value="1"/>
</dbReference>
<evidence type="ECO:0000259" key="3">
    <source>
        <dbReference type="SMART" id="SM00014"/>
    </source>
</evidence>
<evidence type="ECO:0000256" key="1">
    <source>
        <dbReference type="SAM" id="MobiDB-lite"/>
    </source>
</evidence>
<feature type="transmembrane region" description="Helical" evidence="2">
    <location>
        <begin position="190"/>
        <end position="211"/>
    </location>
</feature>
<proteinExistence type="predicted"/>
<keyword evidence="5" id="KW-1185">Reference proteome</keyword>
<feature type="region of interest" description="Disordered" evidence="1">
    <location>
        <begin position="1"/>
        <end position="35"/>
    </location>
</feature>
<dbReference type="Proteomes" id="UP000462152">
    <property type="component" value="Unassembled WGS sequence"/>
</dbReference>
<sequence length="326" mass="35302">MGGLTQRTGGPGPMSTEPTRDQGETPVRDWPSTRRGTFHPPTVGVVIKHLVVIGIMLFGLWGTVWAFLYSYSGQWIDQTATSEVSNNLRRYSRDSDHLLNALPAIAGVLAVIGILFVLVRRHRFLPAVIGLAMAAGANGTTQALKYLILAKPNYGVQEATMNSLPSGHTTFAAAAGAALFIAAPKKWRPFMSLVMLMFGTLAGVATVINEWHRPADVVAALFVVAAWTALALLVLRFVPAEDQDTASTRHTGMLLIPLMVITGLFLAFCAVATYMIAAQQHFAGAALLGSLCLIFAVGLLSTALLVWLLRRKQPTEERPYTKVWSY</sequence>
<feature type="transmembrane region" description="Helical" evidence="2">
    <location>
        <begin position="98"/>
        <end position="119"/>
    </location>
</feature>
<feature type="transmembrane region" description="Helical" evidence="2">
    <location>
        <begin position="45"/>
        <end position="68"/>
    </location>
</feature>
<feature type="domain" description="Phosphatidic acid phosphatase type 2/haloperoxidase" evidence="3">
    <location>
        <begin position="124"/>
        <end position="232"/>
    </location>
</feature>
<evidence type="ECO:0000313" key="4">
    <source>
        <dbReference type="EMBL" id="MUN53698.1"/>
    </source>
</evidence>
<dbReference type="EMBL" id="WOGT01000001">
    <property type="protein sequence ID" value="MUN53698.1"/>
    <property type="molecule type" value="Genomic_DNA"/>
</dbReference>
<comment type="caution">
    <text evidence="4">The sequence shown here is derived from an EMBL/GenBank/DDBJ whole genome shotgun (WGS) entry which is preliminary data.</text>
</comment>
<feature type="transmembrane region" description="Helical" evidence="2">
    <location>
        <begin position="124"/>
        <end position="144"/>
    </location>
</feature>
<feature type="transmembrane region" description="Helical" evidence="2">
    <location>
        <begin position="282"/>
        <end position="309"/>
    </location>
</feature>
<accession>A0A7K1LF05</accession>
<feature type="transmembrane region" description="Helical" evidence="2">
    <location>
        <begin position="251"/>
        <end position="276"/>
    </location>
</feature>
<name>A0A7K1LF05_9MICC</name>
<dbReference type="Gene3D" id="1.20.144.10">
    <property type="entry name" value="Phosphatidic acid phosphatase type 2/haloperoxidase"/>
    <property type="match status" value="1"/>
</dbReference>